<evidence type="ECO:0000313" key="3">
    <source>
        <dbReference type="Proteomes" id="UP000799777"/>
    </source>
</evidence>
<feature type="compositionally biased region" description="Polar residues" evidence="1">
    <location>
        <begin position="67"/>
        <end position="76"/>
    </location>
</feature>
<name>A0A9P4H8C7_9PLEO</name>
<feature type="compositionally biased region" description="Basic residues" evidence="1">
    <location>
        <begin position="28"/>
        <end position="38"/>
    </location>
</feature>
<dbReference type="AlphaFoldDB" id="A0A9P4H8C7"/>
<evidence type="ECO:0000256" key="1">
    <source>
        <dbReference type="SAM" id="MobiDB-lite"/>
    </source>
</evidence>
<reference evidence="2" key="1">
    <citation type="journal article" date="2020" name="Stud. Mycol.">
        <title>101 Dothideomycetes genomes: a test case for predicting lifestyles and emergence of pathogens.</title>
        <authorList>
            <person name="Haridas S."/>
            <person name="Albert R."/>
            <person name="Binder M."/>
            <person name="Bloem J."/>
            <person name="Labutti K."/>
            <person name="Salamov A."/>
            <person name="Andreopoulos B."/>
            <person name="Baker S."/>
            <person name="Barry K."/>
            <person name="Bills G."/>
            <person name="Bluhm B."/>
            <person name="Cannon C."/>
            <person name="Castanera R."/>
            <person name="Culley D."/>
            <person name="Daum C."/>
            <person name="Ezra D."/>
            <person name="Gonzalez J."/>
            <person name="Henrissat B."/>
            <person name="Kuo A."/>
            <person name="Liang C."/>
            <person name="Lipzen A."/>
            <person name="Lutzoni F."/>
            <person name="Magnuson J."/>
            <person name="Mondo S."/>
            <person name="Nolan M."/>
            <person name="Ohm R."/>
            <person name="Pangilinan J."/>
            <person name="Park H.-J."/>
            <person name="Ramirez L."/>
            <person name="Alfaro M."/>
            <person name="Sun H."/>
            <person name="Tritt A."/>
            <person name="Yoshinaga Y."/>
            <person name="Zwiers L.-H."/>
            <person name="Turgeon B."/>
            <person name="Goodwin S."/>
            <person name="Spatafora J."/>
            <person name="Crous P."/>
            <person name="Grigoriev I."/>
        </authorList>
    </citation>
    <scope>NUCLEOTIDE SEQUENCE</scope>
    <source>
        <strain evidence="2">CBS 110217</strain>
    </source>
</reference>
<organism evidence="2 3">
    <name type="scientific">Setomelanomma holmii</name>
    <dbReference type="NCBI Taxonomy" id="210430"/>
    <lineage>
        <taxon>Eukaryota</taxon>
        <taxon>Fungi</taxon>
        <taxon>Dikarya</taxon>
        <taxon>Ascomycota</taxon>
        <taxon>Pezizomycotina</taxon>
        <taxon>Dothideomycetes</taxon>
        <taxon>Pleosporomycetidae</taxon>
        <taxon>Pleosporales</taxon>
        <taxon>Pleosporineae</taxon>
        <taxon>Phaeosphaeriaceae</taxon>
        <taxon>Setomelanomma</taxon>
    </lineage>
</organism>
<protein>
    <submittedName>
        <fullName evidence="2">Uncharacterized protein</fullName>
    </submittedName>
</protein>
<comment type="caution">
    <text evidence="2">The sequence shown here is derived from an EMBL/GenBank/DDBJ whole genome shotgun (WGS) entry which is preliminary data.</text>
</comment>
<evidence type="ECO:0000313" key="2">
    <source>
        <dbReference type="EMBL" id="KAF2029539.1"/>
    </source>
</evidence>
<feature type="region of interest" description="Disordered" evidence="1">
    <location>
        <begin position="1"/>
        <end position="104"/>
    </location>
</feature>
<dbReference type="EMBL" id="ML978199">
    <property type="protein sequence ID" value="KAF2029539.1"/>
    <property type="molecule type" value="Genomic_DNA"/>
</dbReference>
<sequence>MIKEPENGAVFDRVKEPLKEELTNKLVKGSKGRPRGRPRKENAPQPPTLGLSQNGAPPDNGERRDSANNATGTTELPTIDERAEPGTQCFKRRKHRPSSSIAGTSGLEYSLMDALPSGSYRKKMVDVAQRILDKLPEEAHGPYGHFVGVARPKAAHEAGKRPRFNADLQTFVLRHDIIGLHNELATWGSKSGWRKAGQLPVFESNDSTTS</sequence>
<accession>A0A9P4H8C7</accession>
<gene>
    <name evidence="2" type="ORF">EK21DRAFT_112745</name>
</gene>
<feature type="compositionally biased region" description="Basic and acidic residues" evidence="1">
    <location>
        <begin position="1"/>
        <end position="23"/>
    </location>
</feature>
<dbReference type="Proteomes" id="UP000799777">
    <property type="component" value="Unassembled WGS sequence"/>
</dbReference>
<proteinExistence type="predicted"/>
<keyword evidence="3" id="KW-1185">Reference proteome</keyword>